<feature type="non-terminal residue" evidence="6">
    <location>
        <position position="417"/>
    </location>
</feature>
<name>A0ABN8SZ39_9CNID</name>
<dbReference type="PROSITE" id="PS50005">
    <property type="entry name" value="TPR"/>
    <property type="match status" value="6"/>
</dbReference>
<evidence type="ECO:0000256" key="3">
    <source>
        <dbReference type="ARBA" id="ARBA00022737"/>
    </source>
</evidence>
<dbReference type="SMART" id="SM00028">
    <property type="entry name" value="TPR"/>
    <property type="match status" value="8"/>
</dbReference>
<feature type="chain" id="PRO_5045358944" description="Tetratricopeptide repeat protein 28" evidence="5">
    <location>
        <begin position="17"/>
        <end position="417"/>
    </location>
</feature>
<keyword evidence="3" id="KW-0677">Repeat</keyword>
<dbReference type="Gene3D" id="1.25.40.10">
    <property type="entry name" value="Tetratricopeptide repeat domain"/>
    <property type="match status" value="2"/>
</dbReference>
<feature type="repeat" description="TPR" evidence="4">
    <location>
        <begin position="250"/>
        <end position="283"/>
    </location>
</feature>
<evidence type="ECO:0000256" key="1">
    <source>
        <dbReference type="ARBA" id="ARBA00004496"/>
    </source>
</evidence>
<dbReference type="InterPro" id="IPR011990">
    <property type="entry name" value="TPR-like_helical_dom_sf"/>
</dbReference>
<keyword evidence="4" id="KW-0802">TPR repeat</keyword>
<feature type="repeat" description="TPR" evidence="4">
    <location>
        <begin position="370"/>
        <end position="403"/>
    </location>
</feature>
<feature type="repeat" description="TPR" evidence="4">
    <location>
        <begin position="330"/>
        <end position="363"/>
    </location>
</feature>
<dbReference type="Proteomes" id="UP001159427">
    <property type="component" value="Unassembled WGS sequence"/>
</dbReference>
<evidence type="ECO:0000256" key="4">
    <source>
        <dbReference type="PROSITE-ProRule" id="PRU00339"/>
    </source>
</evidence>
<evidence type="ECO:0000313" key="7">
    <source>
        <dbReference type="Proteomes" id="UP001159427"/>
    </source>
</evidence>
<dbReference type="PANTHER" id="PTHR45954:SF1">
    <property type="entry name" value="LD33695P"/>
    <property type="match status" value="1"/>
</dbReference>
<feature type="signal peptide" evidence="5">
    <location>
        <begin position="1"/>
        <end position="16"/>
    </location>
</feature>
<dbReference type="Pfam" id="PF13424">
    <property type="entry name" value="TPR_12"/>
    <property type="match status" value="2"/>
</dbReference>
<comment type="caution">
    <text evidence="6">The sequence shown here is derived from an EMBL/GenBank/DDBJ whole genome shotgun (WGS) entry which is preliminary data.</text>
</comment>
<keyword evidence="5" id="KW-0732">Signal</keyword>
<dbReference type="SUPFAM" id="SSF48452">
    <property type="entry name" value="TPR-like"/>
    <property type="match status" value="3"/>
</dbReference>
<dbReference type="InterPro" id="IPR052386">
    <property type="entry name" value="GPSM"/>
</dbReference>
<keyword evidence="7" id="KW-1185">Reference proteome</keyword>
<dbReference type="PROSITE" id="PS50293">
    <property type="entry name" value="TPR_REGION"/>
    <property type="match status" value="3"/>
</dbReference>
<evidence type="ECO:0008006" key="8">
    <source>
        <dbReference type="Google" id="ProtNLM"/>
    </source>
</evidence>
<feature type="non-terminal residue" evidence="6">
    <location>
        <position position="1"/>
    </location>
</feature>
<proteinExistence type="predicted"/>
<feature type="repeat" description="TPR" evidence="4">
    <location>
        <begin position="290"/>
        <end position="323"/>
    </location>
</feature>
<sequence length="417" mass="46546">HVLLTILQFASVSAIAQVYNDEGSEAYDKKDYSNAVYFYTEGIKVNCKDKDLMAELYSNRAHAHLCLGNYSDSLKDAKDATDIRPSSLKAITTGANASLKMNMSEKVIAWCERGLEIDKENKTLLELRKQALTWAEKENNPLGNTVIDHKSFQKSKSKQGLDSSAFKEDGMDSYDLVIKELKRGDFRAARDYFALEFKQAKKNKERDRECTACTNLGTAYVCLGKFKKVIEFFQRALGIAEETGNKNSEGTAYLNLGSAYGSLGQFRKAIEFFERALGIAEETGNKDSEGKAYLNLGNAYRSLGQFQKPIEFFERALGIFEETGNKDAEGTAYLNLGSAYHFLGQFRKAIEFLQRALGIFEETGSKDSEGKVYLNLGNAYRSLGQPRKAIEFLQRALGIFEETGNKDAEGTAYLNLG</sequence>
<evidence type="ECO:0000256" key="2">
    <source>
        <dbReference type="ARBA" id="ARBA00022490"/>
    </source>
</evidence>
<organism evidence="6 7">
    <name type="scientific">Porites evermanni</name>
    <dbReference type="NCBI Taxonomy" id="104178"/>
    <lineage>
        <taxon>Eukaryota</taxon>
        <taxon>Metazoa</taxon>
        <taxon>Cnidaria</taxon>
        <taxon>Anthozoa</taxon>
        <taxon>Hexacorallia</taxon>
        <taxon>Scleractinia</taxon>
        <taxon>Fungiina</taxon>
        <taxon>Poritidae</taxon>
        <taxon>Porites</taxon>
    </lineage>
</organism>
<reference evidence="6 7" key="1">
    <citation type="submission" date="2022-05" db="EMBL/GenBank/DDBJ databases">
        <authorList>
            <consortium name="Genoscope - CEA"/>
            <person name="William W."/>
        </authorList>
    </citation>
    <scope>NUCLEOTIDE SEQUENCE [LARGE SCALE GENOMIC DNA]</scope>
</reference>
<dbReference type="InterPro" id="IPR019734">
    <property type="entry name" value="TPR_rpt"/>
</dbReference>
<accession>A0ABN8SZ39</accession>
<evidence type="ECO:0000256" key="5">
    <source>
        <dbReference type="SAM" id="SignalP"/>
    </source>
</evidence>
<evidence type="ECO:0000313" key="6">
    <source>
        <dbReference type="EMBL" id="CAH3195701.1"/>
    </source>
</evidence>
<dbReference type="EMBL" id="CALNXI010004385">
    <property type="protein sequence ID" value="CAH3195701.1"/>
    <property type="molecule type" value="Genomic_DNA"/>
</dbReference>
<keyword evidence="2" id="KW-0963">Cytoplasm</keyword>
<dbReference type="PANTHER" id="PTHR45954">
    <property type="entry name" value="LD33695P"/>
    <property type="match status" value="1"/>
</dbReference>
<feature type="repeat" description="TPR" evidence="4">
    <location>
        <begin position="54"/>
        <end position="87"/>
    </location>
</feature>
<protein>
    <recommendedName>
        <fullName evidence="8">Tetratricopeptide repeat protein 28</fullName>
    </recommendedName>
</protein>
<dbReference type="Pfam" id="PF00515">
    <property type="entry name" value="TPR_1"/>
    <property type="match status" value="1"/>
</dbReference>
<gene>
    <name evidence="6" type="ORF">PEVE_00030816</name>
</gene>
<feature type="repeat" description="TPR" evidence="4">
    <location>
        <begin position="210"/>
        <end position="243"/>
    </location>
</feature>
<comment type="subcellular location">
    <subcellularLocation>
        <location evidence="1">Cytoplasm</location>
    </subcellularLocation>
</comment>